<organism evidence="3 4">
    <name type="scientific">Colocasia esculenta</name>
    <name type="common">Wild taro</name>
    <name type="synonym">Arum esculentum</name>
    <dbReference type="NCBI Taxonomy" id="4460"/>
    <lineage>
        <taxon>Eukaryota</taxon>
        <taxon>Viridiplantae</taxon>
        <taxon>Streptophyta</taxon>
        <taxon>Embryophyta</taxon>
        <taxon>Tracheophyta</taxon>
        <taxon>Spermatophyta</taxon>
        <taxon>Magnoliopsida</taxon>
        <taxon>Liliopsida</taxon>
        <taxon>Araceae</taxon>
        <taxon>Aroideae</taxon>
        <taxon>Colocasieae</taxon>
        <taxon>Colocasia</taxon>
    </lineage>
</organism>
<keyword evidence="4" id="KW-1185">Reference proteome</keyword>
<protein>
    <recommendedName>
        <fullName evidence="2">Retrotransposon gag domain-containing protein</fullName>
    </recommendedName>
</protein>
<evidence type="ECO:0000259" key="2">
    <source>
        <dbReference type="Pfam" id="PF03732"/>
    </source>
</evidence>
<dbReference type="InterPro" id="IPR005162">
    <property type="entry name" value="Retrotrans_gag_dom"/>
</dbReference>
<comment type="caution">
    <text evidence="3">The sequence shown here is derived from an EMBL/GenBank/DDBJ whole genome shotgun (WGS) entry which is preliminary data.</text>
</comment>
<dbReference type="Pfam" id="PF03732">
    <property type="entry name" value="Retrotrans_gag"/>
    <property type="match status" value="1"/>
</dbReference>
<name>A0A843XJB1_COLES</name>
<feature type="domain" description="Retrotransposon gag" evidence="2">
    <location>
        <begin position="82"/>
        <end position="177"/>
    </location>
</feature>
<proteinExistence type="predicted"/>
<dbReference type="OrthoDB" id="786614at2759"/>
<reference evidence="3" key="1">
    <citation type="submission" date="2017-07" db="EMBL/GenBank/DDBJ databases">
        <title>Taro Niue Genome Assembly and Annotation.</title>
        <authorList>
            <person name="Atibalentja N."/>
            <person name="Keating K."/>
            <person name="Fields C.J."/>
        </authorList>
    </citation>
    <scope>NUCLEOTIDE SEQUENCE</scope>
    <source>
        <strain evidence="3">Niue_2</strain>
        <tissue evidence="3">Leaf</tissue>
    </source>
</reference>
<feature type="region of interest" description="Disordered" evidence="1">
    <location>
        <begin position="198"/>
        <end position="241"/>
    </location>
</feature>
<evidence type="ECO:0000256" key="1">
    <source>
        <dbReference type="SAM" id="MobiDB-lite"/>
    </source>
</evidence>
<accession>A0A843XJB1</accession>
<dbReference type="EMBL" id="NMUH01009203">
    <property type="protein sequence ID" value="MQM19788.1"/>
    <property type="molecule type" value="Genomic_DNA"/>
</dbReference>
<dbReference type="PANTHER" id="PTHR34482">
    <property type="entry name" value="DNA DAMAGE-INDUCIBLE PROTEIN 1-LIKE"/>
    <property type="match status" value="1"/>
</dbReference>
<evidence type="ECO:0000313" key="3">
    <source>
        <dbReference type="EMBL" id="MQM19788.1"/>
    </source>
</evidence>
<dbReference type="Proteomes" id="UP000652761">
    <property type="component" value="Unassembled WGS sequence"/>
</dbReference>
<gene>
    <name evidence="3" type="ORF">Taro_052800</name>
</gene>
<sequence>MTAERAKMRGMQQTIQELTRAIVQATQGGGNRGVGDLHRNFRSLNPPRFSGSTDPDEAEHWLQETERIFRVMQCAAGDKLLLVTFQLEKDAHAWWESVEATRENGKFTWNEFKEAFNSKYFSERVQERNAVEFAALKQRSLTMAEYEAQFSRLARYAVHLVNTERMKAKHFLNGLKPHYITQLAPLDIQTYAEMKEVTSGQSSAKPTNGKKPPFNITEGSSQERKPKGFVPNTPTKSHCKHCDKPSHTTDECWRKVGTCLRYGSSEHRIPEYPLLKENERPCERNDRIGRVHKGCHDNALYHDLIATGPVITICLPEPTSLSRPVQDPVAISIDHVATLIRVRPRMNHTLKRMGTTWSDVMSTLASYCYV</sequence>
<dbReference type="PANTHER" id="PTHR34482:SF36">
    <property type="entry name" value="RETROTRANSPOSON GAG DOMAIN-CONTAINING PROTEIN"/>
    <property type="match status" value="1"/>
</dbReference>
<evidence type="ECO:0000313" key="4">
    <source>
        <dbReference type="Proteomes" id="UP000652761"/>
    </source>
</evidence>
<dbReference type="AlphaFoldDB" id="A0A843XJB1"/>